<dbReference type="GO" id="GO:0032259">
    <property type="term" value="P:methylation"/>
    <property type="evidence" value="ECO:0007669"/>
    <property type="project" value="UniProtKB-KW"/>
</dbReference>
<proteinExistence type="predicted"/>
<dbReference type="GO" id="GO:0008173">
    <property type="term" value="F:RNA methyltransferase activity"/>
    <property type="evidence" value="ECO:0007669"/>
    <property type="project" value="InterPro"/>
</dbReference>
<dbReference type="InterPro" id="IPR029026">
    <property type="entry name" value="tRNA_m1G_MTases_N"/>
</dbReference>
<dbReference type="InterPro" id="IPR029028">
    <property type="entry name" value="Alpha/beta_knot_MTases"/>
</dbReference>
<dbReference type="PANTHER" id="PTHR46429:SF1">
    <property type="entry name" value="23S RRNA (GUANOSINE-2'-O-)-METHYLTRANSFERASE RLMB"/>
    <property type="match status" value="1"/>
</dbReference>
<dbReference type="CDD" id="cd18103">
    <property type="entry name" value="SpoU-like_RlmB"/>
    <property type="match status" value="1"/>
</dbReference>
<dbReference type="InterPro" id="IPR029064">
    <property type="entry name" value="Ribosomal_eL30-like_sf"/>
</dbReference>
<dbReference type="NCBIfam" id="TIGR00186">
    <property type="entry name" value="rRNA_methyl_3"/>
    <property type="match status" value="1"/>
</dbReference>
<dbReference type="GO" id="GO:0006396">
    <property type="term" value="P:RNA processing"/>
    <property type="evidence" value="ECO:0007669"/>
    <property type="project" value="InterPro"/>
</dbReference>
<dbReference type="SUPFAM" id="SSF55315">
    <property type="entry name" value="L30e-like"/>
    <property type="match status" value="1"/>
</dbReference>
<keyword evidence="5" id="KW-1185">Reference proteome</keyword>
<feature type="domain" description="RNA 2-O ribose methyltransferase substrate binding" evidence="3">
    <location>
        <begin position="11"/>
        <end position="80"/>
    </location>
</feature>
<dbReference type="InterPro" id="IPR004441">
    <property type="entry name" value="rRNA_MeTrfase_TrmH"/>
</dbReference>
<dbReference type="GO" id="GO:0003723">
    <property type="term" value="F:RNA binding"/>
    <property type="evidence" value="ECO:0007669"/>
    <property type="project" value="InterPro"/>
</dbReference>
<dbReference type="KEGG" id="pbal:CPBP_00701"/>
<reference evidence="4 5" key="1">
    <citation type="submission" date="2020-06" db="EMBL/GenBank/DDBJ databases">
        <title>The endosymbiont of the kinetoplastid Bodo saltans is a Paracaedibacter-like alpha-proteobacterium possessing a putative toxin-antitoxin system.</title>
        <authorList>
            <person name="Midha S."/>
            <person name="Rigden D.J."/>
            <person name="Siozios S."/>
            <person name="Hurst G.D.D."/>
            <person name="Jackson A.P."/>
        </authorList>
    </citation>
    <scope>NUCLEOTIDE SEQUENCE [LARGE SCALE GENOMIC DNA]</scope>
    <source>
        <strain evidence="4">Lake Konstanz</strain>
    </source>
</reference>
<evidence type="ECO:0000256" key="1">
    <source>
        <dbReference type="ARBA" id="ARBA00022603"/>
    </source>
</evidence>
<keyword evidence="1 4" id="KW-0489">Methyltransferase</keyword>
<dbReference type="PANTHER" id="PTHR46429">
    <property type="entry name" value="23S RRNA (GUANOSINE-2'-O-)-METHYLTRANSFERASE RLMB"/>
    <property type="match status" value="1"/>
</dbReference>
<dbReference type="AlphaFoldDB" id="A0A7L9RTJ1"/>
<evidence type="ECO:0000259" key="3">
    <source>
        <dbReference type="SMART" id="SM00967"/>
    </source>
</evidence>
<evidence type="ECO:0000313" key="5">
    <source>
        <dbReference type="Proteomes" id="UP000594001"/>
    </source>
</evidence>
<dbReference type="GO" id="GO:0005829">
    <property type="term" value="C:cytosol"/>
    <property type="evidence" value="ECO:0007669"/>
    <property type="project" value="TreeGrafter"/>
</dbReference>
<keyword evidence="2 4" id="KW-0808">Transferase</keyword>
<name>A0A7L9RTJ1_9PROT</name>
<evidence type="ECO:0000313" key="4">
    <source>
        <dbReference type="EMBL" id="QOL19930.1"/>
    </source>
</evidence>
<dbReference type="Gene3D" id="3.30.1330.30">
    <property type="match status" value="1"/>
</dbReference>
<organism evidence="4 5">
    <name type="scientific">Candidatus Bodocaedibacter vickermanii</name>
    <dbReference type="NCBI Taxonomy" id="2741701"/>
    <lineage>
        <taxon>Bacteria</taxon>
        <taxon>Pseudomonadati</taxon>
        <taxon>Pseudomonadota</taxon>
        <taxon>Alphaproteobacteria</taxon>
        <taxon>Holosporales</taxon>
        <taxon>Candidatus Paracaedibacteraceae</taxon>
        <taxon>Candidatus Bodocaedibacter</taxon>
    </lineage>
</organism>
<dbReference type="SUPFAM" id="SSF75217">
    <property type="entry name" value="alpha/beta knot"/>
    <property type="match status" value="1"/>
</dbReference>
<dbReference type="Proteomes" id="UP000594001">
    <property type="component" value="Chromosome"/>
</dbReference>
<dbReference type="RefSeq" id="WP_350331487.1">
    <property type="nucleotide sequence ID" value="NZ_CP054719.1"/>
</dbReference>
<dbReference type="EMBL" id="CP054719">
    <property type="protein sequence ID" value="QOL19930.1"/>
    <property type="molecule type" value="Genomic_DNA"/>
</dbReference>
<gene>
    <name evidence="4" type="primary">rlmB</name>
    <name evidence="4" type="ORF">CPBP_00701</name>
</gene>
<dbReference type="SMART" id="SM00967">
    <property type="entry name" value="SpoU_sub_bind"/>
    <property type="match status" value="1"/>
</dbReference>
<accession>A0A7L9RTJ1</accession>
<protein>
    <submittedName>
        <fullName evidence="4">23S rRNA (Guanosine-2'-O-)-methyltransferase RlmB</fullName>
        <ecNumber evidence="4">2.1.1.185</ecNumber>
    </submittedName>
</protein>
<dbReference type="EC" id="2.1.1.185" evidence="4"/>
<sequence length="242" mass="26613">MEQRASSSKLFLYGTHAVNAALQNSKRQHKNLYVVAENAEAYSAYSKILKKVTKKELEKFVPADAVHQGIVLETTPLPNVHLEHLPLQNDPCLILAFDQVTDPHNVGAILRSAACFNVDGVIHTERNSPLESGVLAKSACGALDRVPFSKVTNLSRTLEILKEKGFWVVGLSEHGKQSLHELDLPKKIVLVIGAEGSGMRRLVTETCDFLAQLPTNPDFPTLNASNAAAVALYELQQQLRRQ</sequence>
<dbReference type="InterPro" id="IPR001537">
    <property type="entry name" value="SpoU_MeTrfase"/>
</dbReference>
<dbReference type="Gene3D" id="3.40.1280.10">
    <property type="match status" value="1"/>
</dbReference>
<evidence type="ECO:0000256" key="2">
    <source>
        <dbReference type="ARBA" id="ARBA00022679"/>
    </source>
</evidence>
<dbReference type="InterPro" id="IPR013123">
    <property type="entry name" value="SpoU_subst-bd"/>
</dbReference>
<dbReference type="Pfam" id="PF00588">
    <property type="entry name" value="SpoU_methylase"/>
    <property type="match status" value="1"/>
</dbReference>
<dbReference type="Pfam" id="PF08032">
    <property type="entry name" value="SpoU_sub_bind"/>
    <property type="match status" value="1"/>
</dbReference>